<evidence type="ECO:0000313" key="2">
    <source>
        <dbReference type="Proteomes" id="UP000248410"/>
    </source>
</evidence>
<dbReference type="KEGG" id="asul:DFR86_08425"/>
<organism evidence="1 2">
    <name type="scientific">Acidianus sulfidivorans JP7</name>
    <dbReference type="NCBI Taxonomy" id="619593"/>
    <lineage>
        <taxon>Archaea</taxon>
        <taxon>Thermoproteota</taxon>
        <taxon>Thermoprotei</taxon>
        <taxon>Sulfolobales</taxon>
        <taxon>Sulfolobaceae</taxon>
        <taxon>Acidianus</taxon>
    </lineage>
</organism>
<protein>
    <submittedName>
        <fullName evidence="1">2-polyprenylphenol hydroxylase</fullName>
    </submittedName>
</protein>
<dbReference type="RefSeq" id="WP_110380463.1">
    <property type="nucleotide sequence ID" value="NZ_CP029288.2"/>
</dbReference>
<sequence length="199" mass="22551">MKYAKILSISKINQSVFEVKLNIKMKLLPGNFISVVLPSNNEIPLGIGDYQDDILSLYVESEKIIKIFEEKKENKKEILIKGPLGNPLKLGNKILGIAKGNLYYDIVYPLRYAKRQGKEVKVICDCDSEFEKINEIKGNWDTIISSIPREEISSLPKDAYIYVRWVKMNCHLGVCGVCNINGVLPCIEGPFIKVEELVD</sequence>
<accession>A0A2U9INH6</accession>
<evidence type="ECO:0000313" key="1">
    <source>
        <dbReference type="EMBL" id="AWR97573.1"/>
    </source>
</evidence>
<dbReference type="Proteomes" id="UP000248410">
    <property type="component" value="Chromosome"/>
</dbReference>
<dbReference type="AlphaFoldDB" id="A0A2U9INH6"/>
<dbReference type="PROSITE" id="PS00197">
    <property type="entry name" value="2FE2S_FER_1"/>
    <property type="match status" value="1"/>
</dbReference>
<dbReference type="PANTHER" id="PTHR43513:SF3">
    <property type="entry name" value="DIHYDROOROTATE DEHYDROGENASE B (NAD(+)), ELECTRON TRANSFER SUBUNIT-RELATED"/>
    <property type="match status" value="1"/>
</dbReference>
<proteinExistence type="predicted"/>
<reference evidence="1 2" key="1">
    <citation type="submission" date="2018-05" db="EMBL/GenBank/DDBJ databases">
        <title>Complete Genome Sequences of Extremely Thermoacidophilic, Metal-Mobilizing Type-Strain Members of the Archaeal Family Sulfolobaceae: Acidianus brierleyi DSM-1651T, Acidianus sulfidivorans DSM-18786T, Metallosphaera hakonensis DSM-7519T, and Metallosphaera prunae DSM-10039T.</title>
        <authorList>
            <person name="Counts J.A."/>
            <person name="Kelly R.M."/>
        </authorList>
    </citation>
    <scope>NUCLEOTIDE SEQUENCE [LARGE SCALE GENOMIC DNA]</scope>
    <source>
        <strain evidence="1 2">JP7</strain>
    </source>
</reference>
<dbReference type="GO" id="GO:0051537">
    <property type="term" value="F:2 iron, 2 sulfur cluster binding"/>
    <property type="evidence" value="ECO:0007669"/>
    <property type="project" value="InterPro"/>
</dbReference>
<keyword evidence="2" id="KW-1185">Reference proteome</keyword>
<gene>
    <name evidence="1" type="ORF">DFR86_08425</name>
</gene>
<dbReference type="EMBL" id="CP029288">
    <property type="protein sequence ID" value="AWR97573.1"/>
    <property type="molecule type" value="Genomic_DNA"/>
</dbReference>
<dbReference type="InterPro" id="IPR050353">
    <property type="entry name" value="PyrK_electron_transfer"/>
</dbReference>
<dbReference type="PANTHER" id="PTHR43513">
    <property type="entry name" value="DIHYDROOROTATE DEHYDROGENASE B (NAD(+)), ELECTRON TRANSFER SUBUNIT"/>
    <property type="match status" value="1"/>
</dbReference>
<dbReference type="OrthoDB" id="35401at2157"/>
<dbReference type="InterPro" id="IPR006058">
    <property type="entry name" value="2Fe2S_fd_BS"/>
</dbReference>
<name>A0A2U9INH6_9CREN</name>
<dbReference type="GeneID" id="36837988"/>